<dbReference type="EMBL" id="JTDY01007770">
    <property type="protein sequence ID" value="KOB64952.1"/>
    <property type="molecule type" value="Genomic_DNA"/>
</dbReference>
<organism evidence="2 3">
    <name type="scientific">Operophtera brumata</name>
    <name type="common">Winter moth</name>
    <name type="synonym">Phalaena brumata</name>
    <dbReference type="NCBI Taxonomy" id="104452"/>
    <lineage>
        <taxon>Eukaryota</taxon>
        <taxon>Metazoa</taxon>
        <taxon>Ecdysozoa</taxon>
        <taxon>Arthropoda</taxon>
        <taxon>Hexapoda</taxon>
        <taxon>Insecta</taxon>
        <taxon>Pterygota</taxon>
        <taxon>Neoptera</taxon>
        <taxon>Endopterygota</taxon>
        <taxon>Lepidoptera</taxon>
        <taxon>Glossata</taxon>
        <taxon>Ditrysia</taxon>
        <taxon>Geometroidea</taxon>
        <taxon>Geometridae</taxon>
        <taxon>Larentiinae</taxon>
        <taxon>Operophtera</taxon>
    </lineage>
</organism>
<evidence type="ECO:0000256" key="1">
    <source>
        <dbReference type="SAM" id="MobiDB-lite"/>
    </source>
</evidence>
<sequence length="119" mass="13976">MDKKSKQVKRIDWEVKRYSSDKRFSETNQNDGKKKESEHRRAIRCTGGGLPPPSPHKEDLTVMDLCPTDFIDERNQFDCDGTLQNAVQKENQQNEKKKVKKNNHKMKVYPDKSKHCKNE</sequence>
<proteinExistence type="predicted"/>
<dbReference type="AlphaFoldDB" id="A0A0L7KNT1"/>
<feature type="compositionally biased region" description="Basic and acidic residues" evidence="1">
    <location>
        <begin position="18"/>
        <end position="40"/>
    </location>
</feature>
<evidence type="ECO:0000313" key="2">
    <source>
        <dbReference type="EMBL" id="KOB64952.1"/>
    </source>
</evidence>
<comment type="caution">
    <text evidence="2">The sequence shown here is derived from an EMBL/GenBank/DDBJ whole genome shotgun (WGS) entry which is preliminary data.</text>
</comment>
<keyword evidence="3" id="KW-1185">Reference proteome</keyword>
<feature type="compositionally biased region" description="Basic and acidic residues" evidence="1">
    <location>
        <begin position="108"/>
        <end position="119"/>
    </location>
</feature>
<feature type="region of interest" description="Disordered" evidence="1">
    <location>
        <begin position="88"/>
        <end position="119"/>
    </location>
</feature>
<protein>
    <submittedName>
        <fullName evidence="2">Uncharacterized protein</fullName>
    </submittedName>
</protein>
<feature type="compositionally biased region" description="Basic residues" evidence="1">
    <location>
        <begin position="97"/>
        <end position="107"/>
    </location>
</feature>
<accession>A0A0L7KNT1</accession>
<gene>
    <name evidence="2" type="ORF">OBRU01_22016</name>
</gene>
<feature type="region of interest" description="Disordered" evidence="1">
    <location>
        <begin position="18"/>
        <end position="60"/>
    </location>
</feature>
<name>A0A0L7KNT1_OPEBR</name>
<reference evidence="2 3" key="1">
    <citation type="journal article" date="2015" name="Genome Biol. Evol.">
        <title>The genome of winter moth (Operophtera brumata) provides a genomic perspective on sexual dimorphism and phenology.</title>
        <authorList>
            <person name="Derks M.F."/>
            <person name="Smit S."/>
            <person name="Salis L."/>
            <person name="Schijlen E."/>
            <person name="Bossers A."/>
            <person name="Mateman C."/>
            <person name="Pijl A.S."/>
            <person name="de Ridder D."/>
            <person name="Groenen M.A."/>
            <person name="Visser M.E."/>
            <person name="Megens H.J."/>
        </authorList>
    </citation>
    <scope>NUCLEOTIDE SEQUENCE [LARGE SCALE GENOMIC DNA]</scope>
    <source>
        <strain evidence="2">WM2013NL</strain>
        <tissue evidence="2">Head and thorax</tissue>
    </source>
</reference>
<dbReference type="Proteomes" id="UP000037510">
    <property type="component" value="Unassembled WGS sequence"/>
</dbReference>
<evidence type="ECO:0000313" key="3">
    <source>
        <dbReference type="Proteomes" id="UP000037510"/>
    </source>
</evidence>